<evidence type="ECO:0000313" key="2">
    <source>
        <dbReference type="Proteomes" id="UP000826146"/>
    </source>
</evidence>
<gene>
    <name evidence="1" type="ORF">NHP190012_08200</name>
</gene>
<accession>A0ABN6I6Q6</accession>
<keyword evidence="2" id="KW-1185">Reference proteome</keyword>
<organism evidence="1 2">
    <name type="scientific">Helicobacter gastrofelis</name>
    <dbReference type="NCBI Taxonomy" id="2849642"/>
    <lineage>
        <taxon>Bacteria</taxon>
        <taxon>Pseudomonadati</taxon>
        <taxon>Campylobacterota</taxon>
        <taxon>Epsilonproteobacteria</taxon>
        <taxon>Campylobacterales</taxon>
        <taxon>Helicobacteraceae</taxon>
        <taxon>Helicobacter</taxon>
    </lineage>
</organism>
<name>A0ABN6I6Q6_9HELI</name>
<evidence type="ECO:0000313" key="1">
    <source>
        <dbReference type="EMBL" id="BCZ19178.1"/>
    </source>
</evidence>
<sequence length="188" mass="22005">MDAKIASGDRTTKGMVTTDLEENFNYLLNDIDYECNVRFGQGWLSGAGKKNLNPKKGFRPAIVFCRKDILKEHLVNRTKLARSRGFYIWFAYYWLDTLVRGVPNSKDGFHLSMGRATNKTESERCEKCLAYEKFFGKNSRKDLRNKYEIYPDLETDLEKITNYFLKLVDFFNEIPQECFKPMDNLSTL</sequence>
<protein>
    <submittedName>
        <fullName evidence="1">Uncharacterized protein</fullName>
    </submittedName>
</protein>
<dbReference type="EMBL" id="AP024819">
    <property type="protein sequence ID" value="BCZ19178.1"/>
    <property type="molecule type" value="Genomic_DNA"/>
</dbReference>
<dbReference type="Proteomes" id="UP000826146">
    <property type="component" value="Chromosome"/>
</dbReference>
<proteinExistence type="predicted"/>
<reference evidence="1 2" key="1">
    <citation type="submission" date="2021-07" db="EMBL/GenBank/DDBJ databases">
        <title>Novel Helicobacter sp. Isolated from a cat.</title>
        <authorList>
            <person name="Rimbara E."/>
            <person name="Suzuki M."/>
        </authorList>
    </citation>
    <scope>NUCLEOTIDE SEQUENCE [LARGE SCALE GENOMIC DNA]</scope>
    <source>
        <strain evidence="2">NHP19-012</strain>
    </source>
</reference>